<evidence type="ECO:0000313" key="2">
    <source>
        <dbReference type="Proteomes" id="UP001239111"/>
    </source>
</evidence>
<gene>
    <name evidence="1" type="ORF">QAD02_006699</name>
</gene>
<name>A0ACC2N3Y2_9HYME</name>
<reference evidence="1" key="1">
    <citation type="submission" date="2023-04" db="EMBL/GenBank/DDBJ databases">
        <title>A chromosome-level genome assembly of the parasitoid wasp Eretmocerus hayati.</title>
        <authorList>
            <person name="Zhong Y."/>
            <person name="Liu S."/>
            <person name="Liu Y."/>
        </authorList>
    </citation>
    <scope>NUCLEOTIDE SEQUENCE</scope>
    <source>
        <strain evidence="1">ZJU_SS_LIU_2023</strain>
    </source>
</reference>
<dbReference type="Proteomes" id="UP001239111">
    <property type="component" value="Chromosome 4"/>
</dbReference>
<proteinExistence type="predicted"/>
<organism evidence="1 2">
    <name type="scientific">Eretmocerus hayati</name>
    <dbReference type="NCBI Taxonomy" id="131215"/>
    <lineage>
        <taxon>Eukaryota</taxon>
        <taxon>Metazoa</taxon>
        <taxon>Ecdysozoa</taxon>
        <taxon>Arthropoda</taxon>
        <taxon>Hexapoda</taxon>
        <taxon>Insecta</taxon>
        <taxon>Pterygota</taxon>
        <taxon>Neoptera</taxon>
        <taxon>Endopterygota</taxon>
        <taxon>Hymenoptera</taxon>
        <taxon>Apocrita</taxon>
        <taxon>Proctotrupomorpha</taxon>
        <taxon>Chalcidoidea</taxon>
        <taxon>Aphelinidae</taxon>
        <taxon>Aphelininae</taxon>
        <taxon>Eretmocerus</taxon>
    </lineage>
</organism>
<keyword evidence="2" id="KW-1185">Reference proteome</keyword>
<comment type="caution">
    <text evidence="1">The sequence shown here is derived from an EMBL/GenBank/DDBJ whole genome shotgun (WGS) entry which is preliminary data.</text>
</comment>
<accession>A0ACC2N3Y2</accession>
<protein>
    <submittedName>
        <fullName evidence="1">Uncharacterized protein</fullName>
    </submittedName>
</protein>
<sequence length="1044" mass="118238">MNSSQTDEESTEKKFAVGFIFTKSHVDEKGRVHWTYKKSEKKNNSEKRRSISDSIDPSDGKEIVEKGSKRRKLEQQSSYEESNGDETQKKNNSNLKRKAFKSKKISTNLDGSTLHNKPQINPEQMKAITKQPYNQSELCPAVYNLQGERQTTGKLIGSRLCISGYIYIRKKKHLQTKMYWECTRYSKSNPSDRCRARAITLFSSDDNTLVIKGPMECGHNHPPCQVEIERAIAAANMVQSPSQKQMDHLQSLPVNTNLQNNPSRDESFSKPTKKIITLDESDKEEDDEGQLVIDLGPEVDNFQQAKVRNQAQSDPERDGISLHQSNILTETKHNSDSDQSWIEAPICQTDTQYVSLLGPQQEIGQFIGGRLCINGYMYMRNHRERVITYWQCTRNKKKIGPNRCRARAMTILSSDGHPIILRGPTESEHNHLPNQAAIDRAMKAAIVLQSQSQKETPGHLSESVKNILSRTLAQRRLSSNQSEEISTTFSESYSQGEVLSNSEQEMEESTIEDEPFFESIPVMAILEQPPTEDQPLTNFGLEVSSLQKPGTKDNTLFNSEDTTMSVESSPNQIKLFSGSNQATNTVHERITDDRFFNDLEQEINKIQPCKIRTNSFLTSRSMEADFHEFTVQNESMSDPLRSIGENSENFTPGTNMDAEENIGSLIENCLRANELGPTKNMLVGQNDTDSTIQEIRDCQSEDHMTSKDSKCTPSGTINKSTMIVKQIGKRLYVDGYIYVRKVRPSQGVTDWACRRCAKKNIVQKCQAKAQTIASSSAEIIFKNGGPELSKHNHPPMNEDVEDARKLVKPGYHDFFTYQSVWIENSSDGVRCKKSNRPQLPDQHSHKKHSKVKGLHLDTESLSYRRFLIALSKNPILDEKNIMSALATSYNLSEYNKTAYAKVIQNREKIMKDVKYLKNDPRTCKTPTQNGNYSPYEAGDSSQEKFYNQNKTQRAIDDHCNYSGPTEQENVITSTQGDKNPDGVPVRVSLPIKDLVTYWPPIPDPDDPLDDDGADPLHCVYVKEKYGLEEEFDKGKEFDDVVKSG</sequence>
<dbReference type="EMBL" id="CM056744">
    <property type="protein sequence ID" value="KAJ8665037.1"/>
    <property type="molecule type" value="Genomic_DNA"/>
</dbReference>
<evidence type="ECO:0000313" key="1">
    <source>
        <dbReference type="EMBL" id="KAJ8665037.1"/>
    </source>
</evidence>